<feature type="domain" description="BIG2" evidence="1">
    <location>
        <begin position="371"/>
        <end position="451"/>
    </location>
</feature>
<dbReference type="Proteomes" id="UP001220962">
    <property type="component" value="Chromosome"/>
</dbReference>
<evidence type="ECO:0000313" key="2">
    <source>
        <dbReference type="EMBL" id="WDH82950.1"/>
    </source>
</evidence>
<gene>
    <name evidence="2" type="ORF">PUW23_01505</name>
    <name evidence="3" type="ORF">PUW25_01510</name>
</gene>
<evidence type="ECO:0000313" key="5">
    <source>
        <dbReference type="Proteomes" id="UP001221519"/>
    </source>
</evidence>
<evidence type="ECO:0000313" key="4">
    <source>
        <dbReference type="Proteomes" id="UP001220962"/>
    </source>
</evidence>
<feature type="domain" description="BIG2" evidence="1">
    <location>
        <begin position="454"/>
        <end position="538"/>
    </location>
</feature>
<dbReference type="Gene3D" id="2.60.40.1080">
    <property type="match status" value="9"/>
</dbReference>
<dbReference type="SUPFAM" id="SSF49373">
    <property type="entry name" value="Invasin/intimin cell-adhesion fragments"/>
    <property type="match status" value="9"/>
</dbReference>
<dbReference type="InterPro" id="IPR003343">
    <property type="entry name" value="Big_2"/>
</dbReference>
<feature type="domain" description="BIG2" evidence="1">
    <location>
        <begin position="121"/>
        <end position="201"/>
    </location>
</feature>
<dbReference type="RefSeq" id="WP_047912476.1">
    <property type="nucleotide sequence ID" value="NZ_CP118101.1"/>
</dbReference>
<feature type="domain" description="BIG2" evidence="1">
    <location>
        <begin position="707"/>
        <end position="787"/>
    </location>
</feature>
<dbReference type="SMART" id="SM00635">
    <property type="entry name" value="BID_2"/>
    <property type="match status" value="9"/>
</dbReference>
<organism evidence="2 4">
    <name type="scientific">Paenibacillus urinalis</name>
    <dbReference type="NCBI Taxonomy" id="521520"/>
    <lineage>
        <taxon>Bacteria</taxon>
        <taxon>Bacillati</taxon>
        <taxon>Bacillota</taxon>
        <taxon>Bacilli</taxon>
        <taxon>Bacillales</taxon>
        <taxon>Paenibacillaceae</taxon>
        <taxon>Paenibacillus</taxon>
    </lineage>
</organism>
<dbReference type="AlphaFoldDB" id="A0AAX3N2N0"/>
<evidence type="ECO:0000313" key="3">
    <source>
        <dbReference type="EMBL" id="WDI02695.1"/>
    </source>
</evidence>
<protein>
    <submittedName>
        <fullName evidence="2">Ig-like domain-containing protein</fullName>
    </submittedName>
</protein>
<dbReference type="InterPro" id="IPR008964">
    <property type="entry name" value="Invasin/intimin_cell_adhesion"/>
</dbReference>
<sequence>MLKHSYAKVFTVFMALLLILSTTGLTSMKSVSAADAELSKLVLSTNTVNLEMEDSITLTATAVYSDGKSSNVTVNTDWTSEDSTVASVYNGTITAKGEGTATIVAAYEGESQAVEVKVTKKVKALTKDKQSLDLRIGDKEQIELTAIYSDNTTEAVSSKAEWSSSDGKVATVINGSVRGLSAGTATITAKLGKQSVSLDVNVEVVRRIEVKDYANLSLLLSEEQTVELIATYPDGSTKDVTTEAVWSSSNENVADAYQGKVVAYKAGTATITAEYGTKTTTLEVDVDKTRKLTVNKPSLFMKIGDTDNLSLTAVYPDDKETVVTNNATWTSSNEKVVDVINGKVYANGSGSATITAKYGDRSIEIPVDVEVARYLDIMEEELGMTVGGTHAFKLNATYLDGTTEEVTGKADWTSSDADIVYVSKGNVHAYKSGKATIKASYGGKTVQVAISVDIPNKVELQNKKGVLPEAGTLQANLIATYALDGDNREVVINDEAEWSSSNEKVADVSSEGLITGVATGKANITAKYDGKSYTMSVEVGLASGLSADVPVVALLSKETYQIKLTASDQYGNEQDVSNDAIWKSSSTRVADVKKGLVTAYSKGKSTITAEYGEQKITVSVEVDDIDRIEASVDSLSMKSGDKAEITLTVFLSDGSSRDVTDIAEWKASSYKVASVSKGEVTAVGYGKTKITGKYGTKSVSIPLDVDTLKYLQTDEVVLELKKGKSASVIATATYADGTEANVSKPALWKSSRITVATVKDGVIRATGKGKATITVDFAGEKTKVSVIVTE</sequence>
<reference evidence="2 5" key="1">
    <citation type="submission" date="2023-02" db="EMBL/GenBank/DDBJ databases">
        <title>Pathogen: clinical or host-associated sample.</title>
        <authorList>
            <person name="Hergert J."/>
            <person name="Casey R."/>
            <person name="Wagner J."/>
            <person name="Young E.L."/>
            <person name="Oakeson K.F."/>
        </authorList>
    </citation>
    <scope>NUCLEOTIDE SEQUENCE</scope>
    <source>
        <strain evidence="3 5">2022CK-00829</strain>
        <strain evidence="2">2022CK-00830</strain>
    </source>
</reference>
<accession>A0AAX3N2N0</accession>
<feature type="domain" description="BIG2" evidence="1">
    <location>
        <begin position="37"/>
        <end position="117"/>
    </location>
</feature>
<proteinExistence type="predicted"/>
<feature type="domain" description="BIG2" evidence="1">
    <location>
        <begin position="547"/>
        <end position="621"/>
    </location>
</feature>
<name>A0AAX3N2N0_9BACL</name>
<feature type="domain" description="BIG2" evidence="1">
    <location>
        <begin position="288"/>
        <end position="368"/>
    </location>
</feature>
<keyword evidence="5" id="KW-1185">Reference proteome</keyword>
<dbReference type="EMBL" id="CP118101">
    <property type="protein sequence ID" value="WDH82950.1"/>
    <property type="molecule type" value="Genomic_DNA"/>
</dbReference>
<dbReference type="Proteomes" id="UP001221519">
    <property type="component" value="Chromosome"/>
</dbReference>
<dbReference type="Pfam" id="PF02368">
    <property type="entry name" value="Big_2"/>
    <property type="match status" value="2"/>
</dbReference>
<dbReference type="EMBL" id="CP118108">
    <property type="protein sequence ID" value="WDI02695.1"/>
    <property type="molecule type" value="Genomic_DNA"/>
</dbReference>
<feature type="domain" description="BIG2" evidence="1">
    <location>
        <begin position="204"/>
        <end position="285"/>
    </location>
</feature>
<evidence type="ECO:0000259" key="1">
    <source>
        <dbReference type="SMART" id="SM00635"/>
    </source>
</evidence>
<feature type="domain" description="BIG2" evidence="1">
    <location>
        <begin position="624"/>
        <end position="704"/>
    </location>
</feature>